<proteinExistence type="predicted"/>
<reference evidence="6 7" key="1">
    <citation type="submission" date="2019-10" db="EMBL/GenBank/DDBJ databases">
        <title>Bifidobacterium from non-human primates.</title>
        <authorList>
            <person name="Modesto M."/>
        </authorList>
    </citation>
    <scope>NUCLEOTIDE SEQUENCE [LARGE SCALE GENOMIC DNA]</scope>
    <source>
        <strain evidence="6 7">TREM</strain>
    </source>
</reference>
<sequence>MSESTDCLFCKIIAGDIPSTKVYEDDTTYAFKDINPKAKVHVLIVPRKHYANVAELAKDDPAELAHIVEVAQSIADQEFHGAYRLIFNTGLDAGQTVFHVHAHVLTGETLDE</sequence>
<dbReference type="PRINTS" id="PR00332">
    <property type="entry name" value="HISTRIAD"/>
</dbReference>
<dbReference type="CDD" id="cd01276">
    <property type="entry name" value="PKCI_related"/>
    <property type="match status" value="1"/>
</dbReference>
<accession>A0A6L4X1E0</accession>
<dbReference type="GO" id="GO:0003824">
    <property type="term" value="F:catalytic activity"/>
    <property type="evidence" value="ECO:0007669"/>
    <property type="project" value="InterPro"/>
</dbReference>
<dbReference type="InterPro" id="IPR001310">
    <property type="entry name" value="Histidine_triad_HIT"/>
</dbReference>
<evidence type="ECO:0000313" key="5">
    <source>
        <dbReference type="EMBL" id="KAB8287409.1"/>
    </source>
</evidence>
<dbReference type="Pfam" id="PF11969">
    <property type="entry name" value="DcpS_C"/>
    <property type="match status" value="1"/>
</dbReference>
<dbReference type="EMBL" id="WBSM01000008">
    <property type="protein sequence ID" value="KAB8287409.1"/>
    <property type="molecule type" value="Genomic_DNA"/>
</dbReference>
<dbReference type="SUPFAM" id="SSF54197">
    <property type="entry name" value="HIT-like"/>
    <property type="match status" value="1"/>
</dbReference>
<feature type="short sequence motif" description="Histidine triad motif" evidence="2 3">
    <location>
        <begin position="99"/>
        <end position="103"/>
    </location>
</feature>
<dbReference type="Gene3D" id="3.30.428.10">
    <property type="entry name" value="HIT-like"/>
    <property type="match status" value="1"/>
</dbReference>
<feature type="domain" description="HIT" evidence="4">
    <location>
        <begin position="8"/>
        <end position="112"/>
    </location>
</feature>
<dbReference type="Proteomes" id="UP000482084">
    <property type="component" value="Unassembled WGS sequence"/>
</dbReference>
<protein>
    <submittedName>
        <fullName evidence="6">HIT domain-containing protein</fullName>
    </submittedName>
    <submittedName>
        <fullName evidence="5">Histidine triad nucleotide-binding protein</fullName>
    </submittedName>
</protein>
<evidence type="ECO:0000256" key="2">
    <source>
        <dbReference type="PIRSR" id="PIRSR601310-3"/>
    </source>
</evidence>
<gene>
    <name evidence="5" type="ORF">DSM100688_1496</name>
    <name evidence="6" type="ORF">GFD24_07940</name>
</gene>
<evidence type="ECO:0000313" key="6">
    <source>
        <dbReference type="EMBL" id="NEG72129.1"/>
    </source>
</evidence>
<evidence type="ECO:0000313" key="7">
    <source>
        <dbReference type="Proteomes" id="UP000469943"/>
    </source>
</evidence>
<evidence type="ECO:0000256" key="3">
    <source>
        <dbReference type="PROSITE-ProRule" id="PRU00464"/>
    </source>
</evidence>
<dbReference type="Proteomes" id="UP000469943">
    <property type="component" value="Unassembled WGS sequence"/>
</dbReference>
<dbReference type="EMBL" id="WHZX01000006">
    <property type="protein sequence ID" value="NEG72129.1"/>
    <property type="molecule type" value="Genomic_DNA"/>
</dbReference>
<evidence type="ECO:0000313" key="8">
    <source>
        <dbReference type="Proteomes" id="UP000482084"/>
    </source>
</evidence>
<evidence type="ECO:0000259" key="4">
    <source>
        <dbReference type="PROSITE" id="PS51084"/>
    </source>
</evidence>
<feature type="active site" description="Tele-AMP-histidine intermediate" evidence="1">
    <location>
        <position position="101"/>
    </location>
</feature>
<dbReference type="RefSeq" id="WP_152358525.1">
    <property type="nucleotide sequence ID" value="NZ_WBSM01000008.1"/>
</dbReference>
<keyword evidence="8" id="KW-1185">Reference proteome</keyword>
<dbReference type="AlphaFoldDB" id="A0A6L4X1E0"/>
<organism evidence="5 8">
    <name type="scientific">Bifidobacterium ramosum</name>
    <dbReference type="NCBI Taxonomy" id="1798158"/>
    <lineage>
        <taxon>Bacteria</taxon>
        <taxon>Bacillati</taxon>
        <taxon>Actinomycetota</taxon>
        <taxon>Actinomycetes</taxon>
        <taxon>Bifidobacteriales</taxon>
        <taxon>Bifidobacteriaceae</taxon>
        <taxon>Bifidobacterium</taxon>
    </lineage>
</organism>
<dbReference type="InterPro" id="IPR036265">
    <property type="entry name" value="HIT-like_sf"/>
</dbReference>
<comment type="caution">
    <text evidence="5">The sequence shown here is derived from an EMBL/GenBank/DDBJ whole genome shotgun (WGS) entry which is preliminary data.</text>
</comment>
<reference evidence="5 8" key="2">
    <citation type="submission" date="2019-10" db="EMBL/GenBank/DDBJ databases">
        <title>Characterization of the phylogenetic diversity of two novel species belonging to the genus Bifidobacterium: Bifidobacterium cebidarum sp. nov. and Bifidobacterium leontopitheci sp. nov.</title>
        <authorList>
            <person name="Lugli G.A."/>
            <person name="Duranti S."/>
            <person name="Milani C."/>
            <person name="Turroni F."/>
            <person name="Ventura M."/>
        </authorList>
    </citation>
    <scope>NUCLEOTIDE SEQUENCE [LARGE SCALE GENOMIC DNA]</scope>
    <source>
        <strain evidence="5 8">DSM 100688</strain>
    </source>
</reference>
<name>A0A6L4X1E0_9BIFI</name>
<dbReference type="OrthoDB" id="9784774at2"/>
<dbReference type="PANTHER" id="PTHR23089">
    <property type="entry name" value="HISTIDINE TRIAD HIT PROTEIN"/>
    <property type="match status" value="1"/>
</dbReference>
<evidence type="ECO:0000256" key="1">
    <source>
        <dbReference type="PIRSR" id="PIRSR601310-1"/>
    </source>
</evidence>
<dbReference type="PROSITE" id="PS51084">
    <property type="entry name" value="HIT_2"/>
    <property type="match status" value="1"/>
</dbReference>
<dbReference type="InterPro" id="IPR011146">
    <property type="entry name" value="HIT-like"/>
</dbReference>